<name>A0AA37DGN4_9FIRM</name>
<reference evidence="2 3" key="1">
    <citation type="submission" date="2011-10" db="EMBL/GenBank/DDBJ databases">
        <title>The Genome Sequence of Lachnospiraceae bacterium ACC2.</title>
        <authorList>
            <consortium name="The Broad Institute Genome Sequencing Platform"/>
            <person name="Earl A."/>
            <person name="Ward D."/>
            <person name="Feldgarden M."/>
            <person name="Gevers D."/>
            <person name="Sizova M."/>
            <person name="Hazen A."/>
            <person name="Epstein S."/>
            <person name="Young S.K."/>
            <person name="Zeng Q."/>
            <person name="Gargeya S."/>
            <person name="Fitzgerald M."/>
            <person name="Haas B."/>
            <person name="Abouelleil A."/>
            <person name="Alvarado L."/>
            <person name="Arachchi H.M."/>
            <person name="Berlin A."/>
            <person name="Brown A."/>
            <person name="Chapman S.B."/>
            <person name="Chen Z."/>
            <person name="Dunbar C."/>
            <person name="Freedman E."/>
            <person name="Gearin G."/>
            <person name="Goldberg J."/>
            <person name="Griggs A."/>
            <person name="Gujja S."/>
            <person name="Heiman D."/>
            <person name="Howarth C."/>
            <person name="Larson L."/>
            <person name="Lui A."/>
            <person name="MacDonald P.J.P."/>
            <person name="Montmayeur A."/>
            <person name="Murphy C."/>
            <person name="Neiman D."/>
            <person name="Pearson M."/>
            <person name="Priest M."/>
            <person name="Roberts A."/>
            <person name="Saif S."/>
            <person name="Shea T."/>
            <person name="Shenoy N."/>
            <person name="Sisk P."/>
            <person name="Stolte C."/>
            <person name="Sykes S."/>
            <person name="Wortman J."/>
            <person name="Nusbaum C."/>
            <person name="Birren B."/>
        </authorList>
    </citation>
    <scope>NUCLEOTIDE SEQUENCE [LARGE SCALE GENOMIC DNA]</scope>
    <source>
        <strain evidence="2 3">ACC2</strain>
    </source>
</reference>
<organism evidence="2 3">
    <name type="scientific">Stomatobaculum longum</name>
    <dbReference type="NCBI Taxonomy" id="796942"/>
    <lineage>
        <taxon>Bacteria</taxon>
        <taxon>Bacillati</taxon>
        <taxon>Bacillota</taxon>
        <taxon>Clostridia</taxon>
        <taxon>Lachnospirales</taxon>
        <taxon>Lachnospiraceae</taxon>
        <taxon>Stomatobaculum</taxon>
    </lineage>
</organism>
<dbReference type="InterPro" id="IPR005122">
    <property type="entry name" value="Uracil-DNA_glycosylase-like"/>
</dbReference>
<dbReference type="RefSeq" id="WP_009532829.1">
    <property type="nucleotide sequence ID" value="NZ_JH590862.1"/>
</dbReference>
<dbReference type="EMBL" id="AGEL01000006">
    <property type="protein sequence ID" value="EHO17397.1"/>
    <property type="molecule type" value="Genomic_DNA"/>
</dbReference>
<evidence type="ECO:0000259" key="1">
    <source>
        <dbReference type="SMART" id="SM00986"/>
    </source>
</evidence>
<dbReference type="GeneID" id="86940756"/>
<dbReference type="SUPFAM" id="SSF52141">
    <property type="entry name" value="Uracil-DNA glycosylase-like"/>
    <property type="match status" value="1"/>
</dbReference>
<dbReference type="InterPro" id="IPR036895">
    <property type="entry name" value="Uracil-DNA_glycosylase-like_sf"/>
</dbReference>
<comment type="caution">
    <text evidence="2">The sequence shown here is derived from an EMBL/GenBank/DDBJ whole genome shotgun (WGS) entry which is preliminary data.</text>
</comment>
<dbReference type="NCBIfam" id="TIGR04274">
    <property type="entry name" value="hypoxanDNAglyco"/>
    <property type="match status" value="1"/>
</dbReference>
<proteinExistence type="predicted"/>
<keyword evidence="3" id="KW-1185">Reference proteome</keyword>
<dbReference type="Gene3D" id="3.40.470.10">
    <property type="entry name" value="Uracil-DNA glycosylase-like domain"/>
    <property type="match status" value="1"/>
</dbReference>
<dbReference type="SMART" id="SM00986">
    <property type="entry name" value="UDG"/>
    <property type="match status" value="1"/>
</dbReference>
<dbReference type="Proteomes" id="UP000018466">
    <property type="component" value="Unassembled WGS sequence"/>
</dbReference>
<gene>
    <name evidence="2" type="ORF">HMPREF9623_00996</name>
</gene>
<dbReference type="CDD" id="cd10032">
    <property type="entry name" value="UDG-F6_HDG"/>
    <property type="match status" value="1"/>
</dbReference>
<feature type="domain" description="Uracil-DNA glycosylase-like" evidence="1">
    <location>
        <begin position="8"/>
        <end position="158"/>
    </location>
</feature>
<dbReference type="Pfam" id="PF03167">
    <property type="entry name" value="UDG"/>
    <property type="match status" value="1"/>
</dbReference>
<evidence type="ECO:0000313" key="3">
    <source>
        <dbReference type="Proteomes" id="UP000018466"/>
    </source>
</evidence>
<dbReference type="SMART" id="SM00987">
    <property type="entry name" value="UreE_C"/>
    <property type="match status" value="1"/>
</dbReference>
<protein>
    <recommendedName>
        <fullName evidence="1">Uracil-DNA glycosylase-like domain-containing protein</fullName>
    </recommendedName>
</protein>
<accession>A0AA37DGN4</accession>
<dbReference type="AlphaFoldDB" id="A0AA37DGN4"/>
<dbReference type="InterPro" id="IPR026353">
    <property type="entry name" value="Hypoxan-DNA_Glyclase"/>
</dbReference>
<sequence length="163" mass="18097">MQESFSFGPVFDRNSKILILGSFPSVQSRAAGFYYANPQNRFWRVLAAVYQEAVPETVEEKRALLLSHGLALWDVLERCEIQGSSDASIRGAVPVDIETVTREAKIRRVLVNGTTAAKYYARYLEAKTGIPAVCLPSTSPANASYRLERLTELWGAALLRKEG</sequence>
<evidence type="ECO:0000313" key="2">
    <source>
        <dbReference type="EMBL" id="EHO17397.1"/>
    </source>
</evidence>